<dbReference type="InterPro" id="IPR035994">
    <property type="entry name" value="Nucleoside_phosphorylase_sf"/>
</dbReference>
<dbReference type="VEuPathDB" id="FungiDB:P174DRAFT_433232"/>
<reference evidence="2" key="1">
    <citation type="journal article" date="2018" name="Proc. Natl. Acad. Sci. U.S.A.">
        <title>Linking secondary metabolites to gene clusters through genome sequencing of six diverse Aspergillus species.</title>
        <authorList>
            <person name="Kaerboelling I."/>
            <person name="Vesth T.C."/>
            <person name="Frisvad J.C."/>
            <person name="Nybo J.L."/>
            <person name="Theobald S."/>
            <person name="Kuo A."/>
            <person name="Bowyer P."/>
            <person name="Matsuda Y."/>
            <person name="Mondo S."/>
            <person name="Lyhne E.K."/>
            <person name="Kogle M.E."/>
            <person name="Clum A."/>
            <person name="Lipzen A."/>
            <person name="Salamov A."/>
            <person name="Ngan C.Y."/>
            <person name="Daum C."/>
            <person name="Chiniquy J."/>
            <person name="Barry K."/>
            <person name="LaButti K."/>
            <person name="Haridas S."/>
            <person name="Simmons B.A."/>
            <person name="Magnuson J.K."/>
            <person name="Mortensen U.H."/>
            <person name="Larsen T.O."/>
            <person name="Grigoriev I.V."/>
            <person name="Baker S.E."/>
            <person name="Andersen M.R."/>
        </authorList>
    </citation>
    <scope>NUCLEOTIDE SEQUENCE [LARGE SCALE GENOMIC DNA]</scope>
    <source>
        <strain evidence="2">IBT 16806</strain>
    </source>
</reference>
<proteinExistence type="predicted"/>
<dbReference type="AlphaFoldDB" id="A0A2I1C2H4"/>
<evidence type="ECO:0008006" key="3">
    <source>
        <dbReference type="Google" id="ProtNLM"/>
    </source>
</evidence>
<dbReference type="EMBL" id="MSZS01000006">
    <property type="protein sequence ID" value="PKX91809.1"/>
    <property type="molecule type" value="Genomic_DNA"/>
</dbReference>
<dbReference type="PANTHER" id="PTHR46082:SF11">
    <property type="entry name" value="AAA+ ATPASE DOMAIN-CONTAINING PROTEIN-RELATED"/>
    <property type="match status" value="1"/>
</dbReference>
<dbReference type="GO" id="GO:0003824">
    <property type="term" value="F:catalytic activity"/>
    <property type="evidence" value="ECO:0007669"/>
    <property type="project" value="InterPro"/>
</dbReference>
<accession>A0A2I1C2H4</accession>
<dbReference type="GO" id="GO:0009116">
    <property type="term" value="P:nucleoside metabolic process"/>
    <property type="evidence" value="ECO:0007669"/>
    <property type="project" value="InterPro"/>
</dbReference>
<dbReference type="STRING" id="1392255.A0A2I1C2H4"/>
<sequence>MSTLSETLAATNVVVVCLPVSVYRTVSGSTVVSHMVSTYRNVRFGLMVGIGGGVPSKRADICLDVVVSKPTATSGGVIQYDYGKTLNGGHFQRTGSLNKSL</sequence>
<dbReference type="GeneID" id="36533122"/>
<keyword evidence="2" id="KW-1185">Reference proteome</keyword>
<dbReference type="OrthoDB" id="1577640at2759"/>
<dbReference type="Proteomes" id="UP000234474">
    <property type="component" value="Unassembled WGS sequence"/>
</dbReference>
<dbReference type="PANTHER" id="PTHR46082">
    <property type="entry name" value="ATP/GTP-BINDING PROTEIN-RELATED"/>
    <property type="match status" value="1"/>
</dbReference>
<dbReference type="InterPro" id="IPR053137">
    <property type="entry name" value="NLR-like"/>
</dbReference>
<evidence type="ECO:0000313" key="2">
    <source>
        <dbReference type="Proteomes" id="UP000234474"/>
    </source>
</evidence>
<protein>
    <recommendedName>
        <fullName evidence="3">Nucleoside phosphorylase domain-containing protein</fullName>
    </recommendedName>
</protein>
<gene>
    <name evidence="1" type="ORF">P174DRAFT_433232</name>
</gene>
<name>A0A2I1C2H4_ASPN1</name>
<organism evidence="1 2">
    <name type="scientific">Aspergillus novofumigatus (strain IBT 16806)</name>
    <dbReference type="NCBI Taxonomy" id="1392255"/>
    <lineage>
        <taxon>Eukaryota</taxon>
        <taxon>Fungi</taxon>
        <taxon>Dikarya</taxon>
        <taxon>Ascomycota</taxon>
        <taxon>Pezizomycotina</taxon>
        <taxon>Eurotiomycetes</taxon>
        <taxon>Eurotiomycetidae</taxon>
        <taxon>Eurotiales</taxon>
        <taxon>Aspergillaceae</taxon>
        <taxon>Aspergillus</taxon>
        <taxon>Aspergillus subgen. Fumigati</taxon>
    </lineage>
</organism>
<dbReference type="Gene3D" id="3.40.50.1580">
    <property type="entry name" value="Nucleoside phosphorylase domain"/>
    <property type="match status" value="1"/>
</dbReference>
<evidence type="ECO:0000313" key="1">
    <source>
        <dbReference type="EMBL" id="PKX91809.1"/>
    </source>
</evidence>
<comment type="caution">
    <text evidence="1">The sequence shown here is derived from an EMBL/GenBank/DDBJ whole genome shotgun (WGS) entry which is preliminary data.</text>
</comment>
<dbReference type="RefSeq" id="XP_024680404.1">
    <property type="nucleotide sequence ID" value="XM_024825797.1"/>
</dbReference>
<dbReference type="OMA" id="VEWEVDN"/>